<dbReference type="Pfam" id="PF13365">
    <property type="entry name" value="Trypsin_2"/>
    <property type="match status" value="1"/>
</dbReference>
<accession>K9VGD3</accession>
<name>K9VGD3_9CYAN</name>
<proteinExistence type="predicted"/>
<dbReference type="KEGG" id="oni:Osc7112_2753"/>
<dbReference type="Proteomes" id="UP000010478">
    <property type="component" value="Chromosome"/>
</dbReference>
<dbReference type="AlphaFoldDB" id="K9VGD3"/>
<reference evidence="1 2" key="1">
    <citation type="submission" date="2012-05" db="EMBL/GenBank/DDBJ databases">
        <title>Finished chromosome of genome of Oscillatoria sp. PCC 7112.</title>
        <authorList>
            <consortium name="US DOE Joint Genome Institute"/>
            <person name="Gugger M."/>
            <person name="Coursin T."/>
            <person name="Rippka R."/>
            <person name="Tandeau De Marsac N."/>
            <person name="Huntemann M."/>
            <person name="Wei C.-L."/>
            <person name="Han J."/>
            <person name="Detter J.C."/>
            <person name="Han C."/>
            <person name="Tapia R."/>
            <person name="Davenport K."/>
            <person name="Daligault H."/>
            <person name="Erkkila T."/>
            <person name="Gu W."/>
            <person name="Munk A.C.C."/>
            <person name="Teshima H."/>
            <person name="Xu Y."/>
            <person name="Chain P."/>
            <person name="Chen A."/>
            <person name="Krypides N."/>
            <person name="Mavromatis K."/>
            <person name="Markowitz V."/>
            <person name="Szeto E."/>
            <person name="Ivanova N."/>
            <person name="Mikhailova N."/>
            <person name="Ovchinnikova G."/>
            <person name="Pagani I."/>
            <person name="Pati A."/>
            <person name="Goodwin L."/>
            <person name="Peters L."/>
            <person name="Pitluck S."/>
            <person name="Woyke T."/>
            <person name="Kerfeld C."/>
        </authorList>
    </citation>
    <scope>NUCLEOTIDE SEQUENCE [LARGE SCALE GENOMIC DNA]</scope>
    <source>
        <strain evidence="1 2">PCC 7112</strain>
    </source>
</reference>
<dbReference type="PANTHER" id="PTHR43019:SF62">
    <property type="entry name" value="SERINE ENDOPROTEASE DEGS"/>
    <property type="match status" value="1"/>
</dbReference>
<dbReference type="SUPFAM" id="SSF50494">
    <property type="entry name" value="Trypsin-like serine proteases"/>
    <property type="match status" value="1"/>
</dbReference>
<dbReference type="eggNOG" id="COG0265">
    <property type="taxonomic scope" value="Bacteria"/>
</dbReference>
<dbReference type="Gene3D" id="2.40.10.10">
    <property type="entry name" value="Trypsin-like serine proteases"/>
    <property type="match status" value="2"/>
</dbReference>
<evidence type="ECO:0000313" key="1">
    <source>
        <dbReference type="EMBL" id="AFZ07163.1"/>
    </source>
</evidence>
<gene>
    <name evidence="1" type="ORF">Osc7112_2753</name>
</gene>
<dbReference type="OrthoDB" id="447561at2"/>
<organism evidence="1 2">
    <name type="scientific">Phormidium nigroviride PCC 7112</name>
    <dbReference type="NCBI Taxonomy" id="179408"/>
    <lineage>
        <taxon>Bacteria</taxon>
        <taxon>Bacillati</taxon>
        <taxon>Cyanobacteriota</taxon>
        <taxon>Cyanophyceae</taxon>
        <taxon>Oscillatoriophycideae</taxon>
        <taxon>Oscillatoriales</taxon>
        <taxon>Oscillatoriaceae</taxon>
        <taxon>Phormidium</taxon>
    </lineage>
</organism>
<sequence precursor="true">MNLGFNRSNYIPGIIAGTVAVATIAIGQPAMAKTAREVARIAVPTTVQINNTLASDKGGSGVIIAKKGKIYTVLTANHVVINPNSEYVIVTSKKKEHKVTEVKGFQNNDSGPDLAIVMFESDEEYSVAPISNSDEAEIGSGVYISGYPLPAGVGSQEREYQFTNGQVTNVRSSNDQGYTMRYDAVTRRGMSGGPVFDVSGRVIGIHGQGDTVGRVQNEAGGRQEEVKTGFNSAIPINTFVGMMSQVGMEKSALKVDEKPAENADAEEVKPGEAQGWFGDFAQEVFKDVIQRGIRRILPF</sequence>
<dbReference type="PANTHER" id="PTHR43019">
    <property type="entry name" value="SERINE ENDOPROTEASE DEGS"/>
    <property type="match status" value="1"/>
</dbReference>
<dbReference type="STRING" id="179408.Osc7112_2753"/>
<dbReference type="PATRIC" id="fig|179408.3.peg.3378"/>
<dbReference type="EMBL" id="CP003614">
    <property type="protein sequence ID" value="AFZ07163.1"/>
    <property type="molecule type" value="Genomic_DNA"/>
</dbReference>
<evidence type="ECO:0000313" key="2">
    <source>
        <dbReference type="Proteomes" id="UP000010478"/>
    </source>
</evidence>
<keyword evidence="2" id="KW-1185">Reference proteome</keyword>
<dbReference type="HOGENOM" id="CLU_005774_0_0_3"/>
<dbReference type="InterPro" id="IPR009003">
    <property type="entry name" value="Peptidase_S1_PA"/>
</dbReference>
<dbReference type="InterPro" id="IPR043504">
    <property type="entry name" value="Peptidase_S1_PA_chymotrypsin"/>
</dbReference>
<protein>
    <submittedName>
        <fullName evidence="1">Peptidase S1 and S6 chymotrypsin/Hap</fullName>
    </submittedName>
</protein>
<dbReference type="RefSeq" id="WP_015176450.1">
    <property type="nucleotide sequence ID" value="NC_019729.1"/>
</dbReference>